<comment type="similarity">
    <text evidence="3 15">Belongs to the peptidase S11 family.</text>
</comment>
<dbReference type="InterPro" id="IPR018044">
    <property type="entry name" value="Peptidase_S11"/>
</dbReference>
<dbReference type="AlphaFoldDB" id="A0A9D1Q0F1"/>
<keyword evidence="5 18" id="KW-0121">Carboxypeptidase</keyword>
<comment type="catalytic activity">
    <reaction evidence="12">
        <text>Preferential cleavage: (Ac)2-L-Lys-D-Ala-|-D-Ala. Also transpeptidation of peptidyl-alanyl moieties that are N-acyl substituents of D-alanine.</text>
        <dbReference type="EC" id="3.4.16.4"/>
    </reaction>
</comment>
<evidence type="ECO:0000313" key="18">
    <source>
        <dbReference type="EMBL" id="HIW02950.1"/>
    </source>
</evidence>
<evidence type="ECO:0000256" key="10">
    <source>
        <dbReference type="ARBA" id="ARBA00022984"/>
    </source>
</evidence>
<organism evidence="18 19">
    <name type="scientific">Candidatus Protoclostridium stercorigallinarum</name>
    <dbReference type="NCBI Taxonomy" id="2838741"/>
    <lineage>
        <taxon>Bacteria</taxon>
        <taxon>Bacillati</taxon>
        <taxon>Bacillota</taxon>
        <taxon>Clostridia</taxon>
        <taxon>Candidatus Protoclostridium</taxon>
    </lineage>
</organism>
<dbReference type="GO" id="GO:0006508">
    <property type="term" value="P:proteolysis"/>
    <property type="evidence" value="ECO:0007669"/>
    <property type="project" value="UniProtKB-KW"/>
</dbReference>
<evidence type="ECO:0000256" key="4">
    <source>
        <dbReference type="ARBA" id="ARBA00012448"/>
    </source>
</evidence>
<feature type="active site" evidence="13">
    <location>
        <position position="123"/>
    </location>
</feature>
<dbReference type="Proteomes" id="UP000823990">
    <property type="component" value="Unassembled WGS sequence"/>
</dbReference>
<keyword evidence="6" id="KW-0645">Protease</keyword>
<evidence type="ECO:0000256" key="5">
    <source>
        <dbReference type="ARBA" id="ARBA00022645"/>
    </source>
</evidence>
<dbReference type="SUPFAM" id="SSF69189">
    <property type="entry name" value="Penicillin-binding protein associated domain"/>
    <property type="match status" value="1"/>
</dbReference>
<proteinExistence type="inferred from homology"/>
<evidence type="ECO:0000256" key="11">
    <source>
        <dbReference type="ARBA" id="ARBA00023316"/>
    </source>
</evidence>
<dbReference type="SUPFAM" id="SSF56601">
    <property type="entry name" value="beta-lactamase/transpeptidase-like"/>
    <property type="match status" value="1"/>
</dbReference>
<dbReference type="Gene3D" id="3.40.710.10">
    <property type="entry name" value="DD-peptidase/beta-lactamase superfamily"/>
    <property type="match status" value="1"/>
</dbReference>
<evidence type="ECO:0000256" key="16">
    <source>
        <dbReference type="SAM" id="SignalP"/>
    </source>
</evidence>
<evidence type="ECO:0000256" key="9">
    <source>
        <dbReference type="ARBA" id="ARBA00022960"/>
    </source>
</evidence>
<dbReference type="Gene3D" id="2.60.410.10">
    <property type="entry name" value="D-Ala-D-Ala carboxypeptidase, C-terminal domain"/>
    <property type="match status" value="1"/>
</dbReference>
<dbReference type="PRINTS" id="PR00725">
    <property type="entry name" value="DADACBPTASE1"/>
</dbReference>
<keyword evidence="8" id="KW-0378">Hydrolase</keyword>
<feature type="domain" description="Peptidase S11 D-Ala-D-Ala carboxypeptidase A C-terminal" evidence="17">
    <location>
        <begin position="279"/>
        <end position="370"/>
    </location>
</feature>
<dbReference type="InterPro" id="IPR037167">
    <property type="entry name" value="Peptidase_S11_C_sf"/>
</dbReference>
<dbReference type="InterPro" id="IPR012338">
    <property type="entry name" value="Beta-lactam/transpept-like"/>
</dbReference>
<evidence type="ECO:0000256" key="13">
    <source>
        <dbReference type="PIRSR" id="PIRSR618044-1"/>
    </source>
</evidence>
<evidence type="ECO:0000256" key="1">
    <source>
        <dbReference type="ARBA" id="ARBA00003217"/>
    </source>
</evidence>
<dbReference type="EC" id="3.4.16.4" evidence="4"/>
<evidence type="ECO:0000256" key="8">
    <source>
        <dbReference type="ARBA" id="ARBA00022801"/>
    </source>
</evidence>
<dbReference type="GO" id="GO:0009252">
    <property type="term" value="P:peptidoglycan biosynthetic process"/>
    <property type="evidence" value="ECO:0007669"/>
    <property type="project" value="UniProtKB-KW"/>
</dbReference>
<comment type="caution">
    <text evidence="18">The sequence shown here is derived from an EMBL/GenBank/DDBJ whole genome shotgun (WGS) entry which is preliminary data.</text>
</comment>
<keyword evidence="10" id="KW-0573">Peptidoglycan synthesis</keyword>
<dbReference type="Pfam" id="PF00768">
    <property type="entry name" value="Peptidase_S11"/>
    <property type="match status" value="1"/>
</dbReference>
<dbReference type="PANTHER" id="PTHR21581:SF6">
    <property type="entry name" value="TRAFFICKING PROTEIN PARTICLE COMPLEX SUBUNIT 12"/>
    <property type="match status" value="1"/>
</dbReference>
<keyword evidence="7 16" id="KW-0732">Signal</keyword>
<evidence type="ECO:0000256" key="15">
    <source>
        <dbReference type="RuleBase" id="RU004016"/>
    </source>
</evidence>
<feature type="active site" description="Proton acceptor" evidence="13">
    <location>
        <position position="66"/>
    </location>
</feature>
<evidence type="ECO:0000256" key="2">
    <source>
        <dbReference type="ARBA" id="ARBA00004752"/>
    </source>
</evidence>
<dbReference type="GO" id="GO:0071555">
    <property type="term" value="P:cell wall organization"/>
    <property type="evidence" value="ECO:0007669"/>
    <property type="project" value="UniProtKB-KW"/>
</dbReference>
<evidence type="ECO:0000313" key="19">
    <source>
        <dbReference type="Proteomes" id="UP000823990"/>
    </source>
</evidence>
<reference evidence="18" key="2">
    <citation type="submission" date="2021-04" db="EMBL/GenBank/DDBJ databases">
        <authorList>
            <person name="Gilroy R."/>
        </authorList>
    </citation>
    <scope>NUCLEOTIDE SEQUENCE</scope>
    <source>
        <strain evidence="18">12435</strain>
    </source>
</reference>
<dbReference type="GO" id="GO:0008360">
    <property type="term" value="P:regulation of cell shape"/>
    <property type="evidence" value="ECO:0007669"/>
    <property type="project" value="UniProtKB-KW"/>
</dbReference>
<keyword evidence="11" id="KW-0961">Cell wall biogenesis/degradation</keyword>
<reference evidence="18" key="1">
    <citation type="journal article" date="2021" name="PeerJ">
        <title>Extensive microbial diversity within the chicken gut microbiome revealed by metagenomics and culture.</title>
        <authorList>
            <person name="Gilroy R."/>
            <person name="Ravi A."/>
            <person name="Getino M."/>
            <person name="Pursley I."/>
            <person name="Horton D.L."/>
            <person name="Alikhan N.F."/>
            <person name="Baker D."/>
            <person name="Gharbi K."/>
            <person name="Hall N."/>
            <person name="Watson M."/>
            <person name="Adriaenssens E.M."/>
            <person name="Foster-Nyarko E."/>
            <person name="Jarju S."/>
            <person name="Secka A."/>
            <person name="Antonio M."/>
            <person name="Oren A."/>
            <person name="Chaudhuri R.R."/>
            <person name="La Ragione R."/>
            <person name="Hildebrand F."/>
            <person name="Pallen M.J."/>
        </authorList>
    </citation>
    <scope>NUCLEOTIDE SEQUENCE</scope>
    <source>
        <strain evidence="18">12435</strain>
    </source>
</reference>
<dbReference type="GO" id="GO:0009002">
    <property type="term" value="F:serine-type D-Ala-D-Ala carboxypeptidase activity"/>
    <property type="evidence" value="ECO:0007669"/>
    <property type="project" value="UniProtKB-EC"/>
</dbReference>
<dbReference type="InterPro" id="IPR015956">
    <property type="entry name" value="Peniciliin-bd_prot_C_sf"/>
</dbReference>
<dbReference type="SMART" id="SM00936">
    <property type="entry name" value="PBP5_C"/>
    <property type="match status" value="1"/>
</dbReference>
<protein>
    <recommendedName>
        <fullName evidence="4">serine-type D-Ala-D-Ala carboxypeptidase</fullName>
        <ecNumber evidence="4">3.4.16.4</ecNumber>
    </recommendedName>
</protein>
<gene>
    <name evidence="18" type="ORF">H9892_06380</name>
</gene>
<accession>A0A9D1Q0F1</accession>
<feature type="active site" description="Acyl-ester intermediate" evidence="13">
    <location>
        <position position="63"/>
    </location>
</feature>
<evidence type="ECO:0000256" key="14">
    <source>
        <dbReference type="PIRSR" id="PIRSR618044-2"/>
    </source>
</evidence>
<feature type="signal peptide" evidence="16">
    <location>
        <begin position="1"/>
        <end position="29"/>
    </location>
</feature>
<dbReference type="Pfam" id="PF07943">
    <property type="entry name" value="PBP5_C"/>
    <property type="match status" value="1"/>
</dbReference>
<keyword evidence="9" id="KW-0133">Cell shape</keyword>
<evidence type="ECO:0000256" key="3">
    <source>
        <dbReference type="ARBA" id="ARBA00007164"/>
    </source>
</evidence>
<comment type="pathway">
    <text evidence="2">Cell wall biogenesis; peptidoglycan biosynthesis.</text>
</comment>
<dbReference type="PANTHER" id="PTHR21581">
    <property type="entry name" value="D-ALANYL-D-ALANINE CARBOXYPEPTIDASE"/>
    <property type="match status" value="1"/>
</dbReference>
<feature type="binding site" evidence="14">
    <location>
        <position position="229"/>
    </location>
    <ligand>
        <name>substrate</name>
    </ligand>
</feature>
<evidence type="ECO:0000259" key="17">
    <source>
        <dbReference type="SMART" id="SM00936"/>
    </source>
</evidence>
<comment type="function">
    <text evidence="1">Removes C-terminal D-alanyl residues from sugar-peptide cell wall precursors.</text>
</comment>
<sequence>MKKRSLLVASLLVAAALVIAGSVPLTASAAEPTTEAPAYVLVEARTGTVLAEKNAREHRPIASMVKIMTLLLTFESMDAGELSENEMLTVSENASSMGGSQAFLDAHADYRAGELIKSVVVASANDSCVALAERMSGSVDAFVERMNERAAALGMEDTNFVNCTGLPAPNQYSCARDAAVMFGELIKHKGFFDYSREWMFDLVHPSGRVTTLTNTNRMIRSYEGCDGGKTGFTNEAMYCLSATAERGGTRLIGVITGAETSKSRNAEMAKLFDHGFAGWATEQVIFGGVPFGSPLEVPGSKEGSVTVAPVENAYVLSRRGEKEETELVTEIWSDISLPLSAGSKVGKIKAVRGGKTVAETYLVTTSDLHEKSYLDIVGDLINGM</sequence>
<evidence type="ECO:0000256" key="7">
    <source>
        <dbReference type="ARBA" id="ARBA00022729"/>
    </source>
</evidence>
<dbReference type="InterPro" id="IPR012907">
    <property type="entry name" value="Peptidase_S11_C"/>
</dbReference>
<evidence type="ECO:0000256" key="12">
    <source>
        <dbReference type="ARBA" id="ARBA00034000"/>
    </source>
</evidence>
<evidence type="ECO:0000256" key="6">
    <source>
        <dbReference type="ARBA" id="ARBA00022670"/>
    </source>
</evidence>
<name>A0A9D1Q0F1_9FIRM</name>
<dbReference type="InterPro" id="IPR001967">
    <property type="entry name" value="Peptidase_S11_N"/>
</dbReference>
<dbReference type="EMBL" id="DXHS01000104">
    <property type="protein sequence ID" value="HIW02950.1"/>
    <property type="molecule type" value="Genomic_DNA"/>
</dbReference>
<feature type="chain" id="PRO_5038952473" description="serine-type D-Ala-D-Ala carboxypeptidase" evidence="16">
    <location>
        <begin position="30"/>
        <end position="384"/>
    </location>
</feature>